<dbReference type="Pfam" id="PF18931">
    <property type="entry name" value="DUF5680"/>
    <property type="match status" value="1"/>
</dbReference>
<evidence type="ECO:0000313" key="2">
    <source>
        <dbReference type="EMBL" id="KKQ94786.1"/>
    </source>
</evidence>
<protein>
    <recommendedName>
        <fullName evidence="1">DUF5680 domain-containing protein</fullName>
    </recommendedName>
</protein>
<accession>A0A0G0PZE5</accession>
<evidence type="ECO:0000259" key="1">
    <source>
        <dbReference type="Pfam" id="PF18931"/>
    </source>
</evidence>
<dbReference type="Proteomes" id="UP000034207">
    <property type="component" value="Unassembled WGS sequence"/>
</dbReference>
<dbReference type="STRING" id="1618345.UT18_C0007G0042"/>
<dbReference type="InterPro" id="IPR043735">
    <property type="entry name" value="DUF5680"/>
</dbReference>
<name>A0A0G0PZE5_UNCC2</name>
<sequence>MTNKLANFLVKAKKNTYASIGEGGEIRLEDGAKELSYKDEDFSYRDRYYGSKDFAGEEIVWQGGKVIWGMNYYGMTTKDDIDAEKVYSFLKLALSNVTTEMPFRGPENLKKDNCEYVNKIEGSLKSFCGKEEILLNGQVVYQLYYHGGRIR</sequence>
<proteinExistence type="predicted"/>
<dbReference type="AlphaFoldDB" id="A0A0G0PZE5"/>
<reference evidence="2 3" key="1">
    <citation type="journal article" date="2015" name="Nature">
        <title>rRNA introns, odd ribosomes, and small enigmatic genomes across a large radiation of phyla.</title>
        <authorList>
            <person name="Brown C.T."/>
            <person name="Hug L.A."/>
            <person name="Thomas B.C."/>
            <person name="Sharon I."/>
            <person name="Castelle C.J."/>
            <person name="Singh A."/>
            <person name="Wilkins M.J."/>
            <person name="Williams K.H."/>
            <person name="Banfield J.F."/>
        </authorList>
    </citation>
    <scope>NUCLEOTIDE SEQUENCE [LARGE SCALE GENOMIC DNA]</scope>
</reference>
<evidence type="ECO:0000313" key="3">
    <source>
        <dbReference type="Proteomes" id="UP000034207"/>
    </source>
</evidence>
<comment type="caution">
    <text evidence="2">The sequence shown here is derived from an EMBL/GenBank/DDBJ whole genome shotgun (WGS) entry which is preliminary data.</text>
</comment>
<organism evidence="2 3">
    <name type="scientific">candidate division CPR2 bacterium GW2011_GWC2_39_10</name>
    <dbReference type="NCBI Taxonomy" id="1618345"/>
    <lineage>
        <taxon>Bacteria</taxon>
        <taxon>Bacteria division CPR2</taxon>
    </lineage>
</organism>
<dbReference type="EMBL" id="LBVV01000007">
    <property type="protein sequence ID" value="KKQ94786.1"/>
    <property type="molecule type" value="Genomic_DNA"/>
</dbReference>
<feature type="domain" description="DUF5680" evidence="1">
    <location>
        <begin position="46"/>
        <end position="150"/>
    </location>
</feature>
<gene>
    <name evidence="2" type="ORF">UT18_C0007G0042</name>
</gene>